<evidence type="ECO:0000256" key="1">
    <source>
        <dbReference type="SAM" id="MobiDB-lite"/>
    </source>
</evidence>
<dbReference type="AlphaFoldDB" id="A0AAV4HFR4"/>
<evidence type="ECO:0000313" key="2">
    <source>
        <dbReference type="EMBL" id="GFR95435.1"/>
    </source>
</evidence>
<protein>
    <submittedName>
        <fullName evidence="2">Uncharacterized protein</fullName>
    </submittedName>
</protein>
<keyword evidence="3" id="KW-1185">Reference proteome</keyword>
<proteinExistence type="predicted"/>
<sequence length="83" mass="9637">MSPLSTMPRRMRTLFMAALCYKKRAIFMIMVSFSRFSRDGHKSSAANDVHDDDDYSDDEGDDDDDDELMMMIHGHWDENINAL</sequence>
<organism evidence="2 3">
    <name type="scientific">Elysia marginata</name>
    <dbReference type="NCBI Taxonomy" id="1093978"/>
    <lineage>
        <taxon>Eukaryota</taxon>
        <taxon>Metazoa</taxon>
        <taxon>Spiralia</taxon>
        <taxon>Lophotrochozoa</taxon>
        <taxon>Mollusca</taxon>
        <taxon>Gastropoda</taxon>
        <taxon>Heterobranchia</taxon>
        <taxon>Euthyneura</taxon>
        <taxon>Panpulmonata</taxon>
        <taxon>Sacoglossa</taxon>
        <taxon>Placobranchoidea</taxon>
        <taxon>Plakobranchidae</taxon>
        <taxon>Elysia</taxon>
    </lineage>
</organism>
<dbReference type="EMBL" id="BMAT01005544">
    <property type="protein sequence ID" value="GFR95435.1"/>
    <property type="molecule type" value="Genomic_DNA"/>
</dbReference>
<evidence type="ECO:0000313" key="3">
    <source>
        <dbReference type="Proteomes" id="UP000762676"/>
    </source>
</evidence>
<feature type="region of interest" description="Disordered" evidence="1">
    <location>
        <begin position="39"/>
        <end position="66"/>
    </location>
</feature>
<name>A0AAV4HFR4_9GAST</name>
<reference evidence="2 3" key="1">
    <citation type="journal article" date="2021" name="Elife">
        <title>Chloroplast acquisition without the gene transfer in kleptoplastic sea slugs, Plakobranchus ocellatus.</title>
        <authorList>
            <person name="Maeda T."/>
            <person name="Takahashi S."/>
            <person name="Yoshida T."/>
            <person name="Shimamura S."/>
            <person name="Takaki Y."/>
            <person name="Nagai Y."/>
            <person name="Toyoda A."/>
            <person name="Suzuki Y."/>
            <person name="Arimoto A."/>
            <person name="Ishii H."/>
            <person name="Satoh N."/>
            <person name="Nishiyama T."/>
            <person name="Hasebe M."/>
            <person name="Maruyama T."/>
            <person name="Minagawa J."/>
            <person name="Obokata J."/>
            <person name="Shigenobu S."/>
        </authorList>
    </citation>
    <scope>NUCLEOTIDE SEQUENCE [LARGE SCALE GENOMIC DNA]</scope>
</reference>
<comment type="caution">
    <text evidence="2">The sequence shown here is derived from an EMBL/GenBank/DDBJ whole genome shotgun (WGS) entry which is preliminary data.</text>
</comment>
<feature type="compositionally biased region" description="Acidic residues" evidence="1">
    <location>
        <begin position="50"/>
        <end position="66"/>
    </location>
</feature>
<dbReference type="Proteomes" id="UP000762676">
    <property type="component" value="Unassembled WGS sequence"/>
</dbReference>
<gene>
    <name evidence="2" type="ORF">ElyMa_002693800</name>
</gene>
<accession>A0AAV4HFR4</accession>